<sequence length="203" mass="22761">MPKVDYKKELKHLYGAKPEISVVDVPAMNFLMMDGAGDPNGSAAYADAVAALFSVSYTLKFMVKKGELALDYGVMPLEGLWWAEDMTNFNVDDRRPWRWTMMIMQPSFITPVLVQDALAAAYKKKPLPALEHLRFEAFAEGVAAQLLHTGPFSEEGPHIARLHDFIATRGKLGGKHHEIYLSDISRAAPERWKTIIRQPFEGA</sequence>
<dbReference type="Gene3D" id="3.20.80.10">
    <property type="entry name" value="Regulatory factor, effector binding domain"/>
    <property type="match status" value="1"/>
</dbReference>
<evidence type="ECO:0000313" key="2">
    <source>
        <dbReference type="EMBL" id="GAA5503939.1"/>
    </source>
</evidence>
<dbReference type="Pfam" id="PF06445">
    <property type="entry name" value="GyrI-like"/>
    <property type="match status" value="1"/>
</dbReference>
<dbReference type="RefSeq" id="WP_353543905.1">
    <property type="nucleotide sequence ID" value="NZ_BAABRN010000076.1"/>
</dbReference>
<dbReference type="Proteomes" id="UP001458946">
    <property type="component" value="Unassembled WGS sequence"/>
</dbReference>
<reference evidence="2 3" key="1">
    <citation type="submission" date="2024-02" db="EMBL/GenBank/DDBJ databases">
        <title>Deinococcus xinjiangensis NBRC 107630.</title>
        <authorList>
            <person name="Ichikawa N."/>
            <person name="Katano-Makiyama Y."/>
            <person name="Hidaka K."/>
        </authorList>
    </citation>
    <scope>NUCLEOTIDE SEQUENCE [LARGE SCALE GENOMIC DNA]</scope>
    <source>
        <strain evidence="2 3">NBRC 107630</strain>
    </source>
</reference>
<evidence type="ECO:0000313" key="3">
    <source>
        <dbReference type="Proteomes" id="UP001458946"/>
    </source>
</evidence>
<organism evidence="2 3">
    <name type="scientific">Deinococcus xinjiangensis</name>
    <dbReference type="NCBI Taxonomy" id="457454"/>
    <lineage>
        <taxon>Bacteria</taxon>
        <taxon>Thermotogati</taxon>
        <taxon>Deinococcota</taxon>
        <taxon>Deinococci</taxon>
        <taxon>Deinococcales</taxon>
        <taxon>Deinococcaceae</taxon>
        <taxon>Deinococcus</taxon>
    </lineage>
</organism>
<name>A0ABP9VFD3_9DEIO</name>
<protein>
    <recommendedName>
        <fullName evidence="1">GyrI-like small molecule binding domain-containing protein</fullName>
    </recommendedName>
</protein>
<proteinExistence type="predicted"/>
<dbReference type="EMBL" id="BAABRN010000076">
    <property type="protein sequence ID" value="GAA5503939.1"/>
    <property type="molecule type" value="Genomic_DNA"/>
</dbReference>
<keyword evidence="3" id="KW-1185">Reference proteome</keyword>
<dbReference type="InterPro" id="IPR011256">
    <property type="entry name" value="Reg_factor_effector_dom_sf"/>
</dbReference>
<gene>
    <name evidence="2" type="ORF">Dxin01_03707</name>
</gene>
<dbReference type="InterPro" id="IPR008319">
    <property type="entry name" value="GyrI-like_CCH_Lin2189-like"/>
</dbReference>
<dbReference type="PIRSF" id="PIRSF031644">
    <property type="entry name" value="UCP031644"/>
    <property type="match status" value="1"/>
</dbReference>
<comment type="caution">
    <text evidence="2">The sequence shown here is derived from an EMBL/GenBank/DDBJ whole genome shotgun (WGS) entry which is preliminary data.</text>
</comment>
<evidence type="ECO:0000259" key="1">
    <source>
        <dbReference type="Pfam" id="PF06445"/>
    </source>
</evidence>
<accession>A0ABP9VFD3</accession>
<feature type="domain" description="GyrI-like small molecule binding" evidence="1">
    <location>
        <begin position="19"/>
        <end position="196"/>
    </location>
</feature>
<dbReference type="InterPro" id="IPR029442">
    <property type="entry name" value="GyrI-like"/>
</dbReference>